<proteinExistence type="predicted"/>
<sequence>SSQACIKCPVGSYNPLTGQSTCSKCFPGSYCDTIGATSGKSCPAGTYNPNEGSVSSQACIKCPVGTHYPFTDGSVYFPGW</sequence>
<dbReference type="Gene3D" id="2.10.50.10">
    <property type="entry name" value="Tumor Necrosis Factor Receptor, subunit A, domain 2"/>
    <property type="match status" value="1"/>
</dbReference>
<evidence type="ECO:0000313" key="3">
    <source>
        <dbReference type="EMBL" id="CAF4273834.1"/>
    </source>
</evidence>
<dbReference type="EMBL" id="CAJNRF010000254">
    <property type="protein sequence ID" value="CAF1951656.1"/>
    <property type="molecule type" value="Genomic_DNA"/>
</dbReference>
<name>A0A820G7E5_9BILA</name>
<dbReference type="SUPFAM" id="SSF57184">
    <property type="entry name" value="Growth factor receptor domain"/>
    <property type="match status" value="1"/>
</dbReference>
<dbReference type="PANTHER" id="PTHR46967">
    <property type="entry name" value="INSULIN-LIKE GROWTH FACTOR BINDING PROTEIN,N-TERMINAL"/>
    <property type="match status" value="1"/>
</dbReference>
<dbReference type="EMBL" id="CAJOBG010009801">
    <property type="protein sequence ID" value="CAF4273834.1"/>
    <property type="molecule type" value="Genomic_DNA"/>
</dbReference>
<keyword evidence="4" id="KW-1185">Reference proteome</keyword>
<reference evidence="3" key="1">
    <citation type="submission" date="2021-02" db="EMBL/GenBank/DDBJ databases">
        <authorList>
            <person name="Nowell W R."/>
        </authorList>
    </citation>
    <scope>NUCLEOTIDE SEQUENCE</scope>
</reference>
<feature type="non-terminal residue" evidence="3">
    <location>
        <position position="1"/>
    </location>
</feature>
<protein>
    <recommendedName>
        <fullName evidence="1">Tyrosine-protein kinase ephrin type A/B receptor-like domain-containing protein</fullName>
    </recommendedName>
</protein>
<comment type="caution">
    <text evidence="3">The sequence shown here is derived from an EMBL/GenBank/DDBJ whole genome shotgun (WGS) entry which is preliminary data.</text>
</comment>
<dbReference type="InterPro" id="IPR011641">
    <property type="entry name" value="Tyr-kin_ephrin_A/B_rcpt-like"/>
</dbReference>
<evidence type="ECO:0000313" key="4">
    <source>
        <dbReference type="Proteomes" id="UP000663866"/>
    </source>
</evidence>
<dbReference type="Pfam" id="PF07699">
    <property type="entry name" value="Ephrin_rec_like"/>
    <property type="match status" value="1"/>
</dbReference>
<dbReference type="AlphaFoldDB" id="A0A820G7E5"/>
<dbReference type="Proteomes" id="UP000663866">
    <property type="component" value="Unassembled WGS sequence"/>
</dbReference>
<accession>A0A820G7E5</accession>
<gene>
    <name evidence="3" type="ORF">OVN521_LOCUS30248</name>
    <name evidence="2" type="ORF">WKI299_LOCUS2443</name>
</gene>
<feature type="domain" description="Tyrosine-protein kinase ephrin type A/B receptor-like" evidence="1">
    <location>
        <begin position="3"/>
        <end position="42"/>
    </location>
</feature>
<evidence type="ECO:0000259" key="1">
    <source>
        <dbReference type="Pfam" id="PF07699"/>
    </source>
</evidence>
<dbReference type="Proteomes" id="UP000663856">
    <property type="component" value="Unassembled WGS sequence"/>
</dbReference>
<dbReference type="PANTHER" id="PTHR46967:SF1">
    <property type="entry name" value="KERATIN-ASSOCIATED PROTEIN 16-1-LIKE"/>
    <property type="match status" value="1"/>
</dbReference>
<dbReference type="InterPro" id="IPR009030">
    <property type="entry name" value="Growth_fac_rcpt_cys_sf"/>
</dbReference>
<evidence type="ECO:0000313" key="2">
    <source>
        <dbReference type="EMBL" id="CAF1951656.1"/>
    </source>
</evidence>
<organism evidence="3 4">
    <name type="scientific">Rotaria magnacalcarata</name>
    <dbReference type="NCBI Taxonomy" id="392030"/>
    <lineage>
        <taxon>Eukaryota</taxon>
        <taxon>Metazoa</taxon>
        <taxon>Spiralia</taxon>
        <taxon>Gnathifera</taxon>
        <taxon>Rotifera</taxon>
        <taxon>Eurotatoria</taxon>
        <taxon>Bdelloidea</taxon>
        <taxon>Philodinida</taxon>
        <taxon>Philodinidae</taxon>
        <taxon>Rotaria</taxon>
    </lineage>
</organism>
<dbReference type="SMART" id="SM01411">
    <property type="entry name" value="Ephrin_rec_like"/>
    <property type="match status" value="1"/>
</dbReference>